<accession>A0A9W8KVP2</accession>
<dbReference type="PRINTS" id="PR01217">
    <property type="entry name" value="PRICHEXTENSN"/>
</dbReference>
<feature type="chain" id="PRO_5040849646" evidence="2">
    <location>
        <begin position="19"/>
        <end position="320"/>
    </location>
</feature>
<evidence type="ECO:0000313" key="3">
    <source>
        <dbReference type="EMBL" id="KAJ2669828.1"/>
    </source>
</evidence>
<feature type="compositionally biased region" description="Low complexity" evidence="1">
    <location>
        <begin position="303"/>
        <end position="320"/>
    </location>
</feature>
<dbReference type="Proteomes" id="UP001151518">
    <property type="component" value="Unassembled WGS sequence"/>
</dbReference>
<name>A0A9W8KVP2_9FUNG</name>
<gene>
    <name evidence="3" type="ORF">GGI25_006038</name>
</gene>
<proteinExistence type="predicted"/>
<feature type="region of interest" description="Disordered" evidence="1">
    <location>
        <begin position="299"/>
        <end position="320"/>
    </location>
</feature>
<feature type="compositionally biased region" description="Low complexity" evidence="1">
    <location>
        <begin position="167"/>
        <end position="184"/>
    </location>
</feature>
<comment type="caution">
    <text evidence="3">The sequence shown here is derived from an EMBL/GenBank/DDBJ whole genome shotgun (WGS) entry which is preliminary data.</text>
</comment>
<feature type="compositionally biased region" description="Pro residues" evidence="1">
    <location>
        <begin position="117"/>
        <end position="134"/>
    </location>
</feature>
<feature type="compositionally biased region" description="Low complexity" evidence="1">
    <location>
        <begin position="253"/>
        <end position="262"/>
    </location>
</feature>
<dbReference type="EMBL" id="JANBTW010000140">
    <property type="protein sequence ID" value="KAJ2669828.1"/>
    <property type="molecule type" value="Genomic_DNA"/>
</dbReference>
<feature type="signal peptide" evidence="2">
    <location>
        <begin position="1"/>
        <end position="18"/>
    </location>
</feature>
<keyword evidence="2" id="KW-0732">Signal</keyword>
<feature type="compositionally biased region" description="Pro residues" evidence="1">
    <location>
        <begin position="243"/>
        <end position="252"/>
    </location>
</feature>
<evidence type="ECO:0000256" key="2">
    <source>
        <dbReference type="SAM" id="SignalP"/>
    </source>
</evidence>
<dbReference type="OrthoDB" id="5599123at2759"/>
<reference evidence="3" key="1">
    <citation type="submission" date="2022-07" db="EMBL/GenBank/DDBJ databases">
        <title>Phylogenomic reconstructions and comparative analyses of Kickxellomycotina fungi.</title>
        <authorList>
            <person name="Reynolds N.K."/>
            <person name="Stajich J.E."/>
            <person name="Barry K."/>
            <person name="Grigoriev I.V."/>
            <person name="Crous P."/>
            <person name="Smith M.E."/>
        </authorList>
    </citation>
    <scope>NUCLEOTIDE SEQUENCE</scope>
    <source>
        <strain evidence="3">NRRL 3115</strain>
    </source>
</reference>
<dbReference type="AlphaFoldDB" id="A0A9W8KVP2"/>
<evidence type="ECO:0000313" key="4">
    <source>
        <dbReference type="Proteomes" id="UP001151518"/>
    </source>
</evidence>
<feature type="compositionally biased region" description="Pro residues" evidence="1">
    <location>
        <begin position="188"/>
        <end position="225"/>
    </location>
</feature>
<feature type="compositionally biased region" description="Low complexity" evidence="1">
    <location>
        <begin position="270"/>
        <end position="284"/>
    </location>
</feature>
<feature type="region of interest" description="Disordered" evidence="1">
    <location>
        <begin position="96"/>
        <end position="287"/>
    </location>
</feature>
<feature type="compositionally biased region" description="Pro residues" evidence="1">
    <location>
        <begin position="152"/>
        <end position="166"/>
    </location>
</feature>
<evidence type="ECO:0000256" key="1">
    <source>
        <dbReference type="SAM" id="MobiDB-lite"/>
    </source>
</evidence>
<protein>
    <submittedName>
        <fullName evidence="3">Uncharacterized protein</fullName>
    </submittedName>
</protein>
<sequence length="320" mass="33028">MFKIVSLIYVLAVAASHCHPVPDSDDNIIDVFEKRQGCGMMGCGAGMLGGSGIQFSASNLFPNSQFIGSGFKHSTTYPDITFSAIHGGSMAGMAPSVPAQGCDQGQDQSCSGVAPPQQMPPQVQPAPPAPPAPPAQECDQSQDQSCQGNVQPTPPAPYQPAPPAPPAQECDQSQDQGQDQSCQGNVQPAPPQQMPPQVQPAPYQPAPSAPPAPYQPAPSTPPAPPAQECDQNQDQSCQGNAQPAPPAPPAPPAQGCDQGQGQYCPGMAAPSPSSFSFSNSQSQNTAVSHYKDSTVYVNNKDVTTGSSSSNSNTNLNYTGQ</sequence>
<feature type="compositionally biased region" description="Low complexity" evidence="1">
    <location>
        <begin position="135"/>
        <end position="147"/>
    </location>
</feature>
<organism evidence="3 4">
    <name type="scientific">Coemansia spiralis</name>
    <dbReference type="NCBI Taxonomy" id="417178"/>
    <lineage>
        <taxon>Eukaryota</taxon>
        <taxon>Fungi</taxon>
        <taxon>Fungi incertae sedis</taxon>
        <taxon>Zoopagomycota</taxon>
        <taxon>Kickxellomycotina</taxon>
        <taxon>Kickxellomycetes</taxon>
        <taxon>Kickxellales</taxon>
        <taxon>Kickxellaceae</taxon>
        <taxon>Coemansia</taxon>
    </lineage>
</organism>